<name>A0ABR2PEZ8_9ROSI</name>
<keyword evidence="2" id="KW-1185">Reference proteome</keyword>
<accession>A0ABR2PEZ8</accession>
<dbReference type="EMBL" id="JBBPBN010000062">
    <property type="protein sequence ID" value="KAK8986853.1"/>
    <property type="molecule type" value="Genomic_DNA"/>
</dbReference>
<reference evidence="1 2" key="1">
    <citation type="journal article" date="2024" name="G3 (Bethesda)">
        <title>Genome assembly of Hibiscus sabdariffa L. provides insights into metabolisms of medicinal natural products.</title>
        <authorList>
            <person name="Kim T."/>
        </authorList>
    </citation>
    <scope>NUCLEOTIDE SEQUENCE [LARGE SCALE GENOMIC DNA]</scope>
    <source>
        <strain evidence="1">TK-2024</strain>
        <tissue evidence="1">Old leaves</tissue>
    </source>
</reference>
<evidence type="ECO:0000313" key="2">
    <source>
        <dbReference type="Proteomes" id="UP001396334"/>
    </source>
</evidence>
<gene>
    <name evidence="1" type="ORF">V6N11_037779</name>
</gene>
<dbReference type="Proteomes" id="UP001396334">
    <property type="component" value="Unassembled WGS sequence"/>
</dbReference>
<sequence>MNLGTNASIVPNKNFKETIKVGVRFCVAKESNGESSTSFTTPYVPHLSQKEPVTDSLAVSFSLHNIFRKVDLSSGKVVPFTGVMDNANMKCNEGLVKGKSPIIASVSVMDNANKECIESWVKDKAPSCNTRFPVW</sequence>
<proteinExistence type="predicted"/>
<comment type="caution">
    <text evidence="1">The sequence shown here is derived from an EMBL/GenBank/DDBJ whole genome shotgun (WGS) entry which is preliminary data.</text>
</comment>
<evidence type="ECO:0000313" key="1">
    <source>
        <dbReference type="EMBL" id="KAK8986853.1"/>
    </source>
</evidence>
<protein>
    <submittedName>
        <fullName evidence="1">Uncharacterized protein</fullName>
    </submittedName>
</protein>
<organism evidence="1 2">
    <name type="scientific">Hibiscus sabdariffa</name>
    <name type="common">roselle</name>
    <dbReference type="NCBI Taxonomy" id="183260"/>
    <lineage>
        <taxon>Eukaryota</taxon>
        <taxon>Viridiplantae</taxon>
        <taxon>Streptophyta</taxon>
        <taxon>Embryophyta</taxon>
        <taxon>Tracheophyta</taxon>
        <taxon>Spermatophyta</taxon>
        <taxon>Magnoliopsida</taxon>
        <taxon>eudicotyledons</taxon>
        <taxon>Gunneridae</taxon>
        <taxon>Pentapetalae</taxon>
        <taxon>rosids</taxon>
        <taxon>malvids</taxon>
        <taxon>Malvales</taxon>
        <taxon>Malvaceae</taxon>
        <taxon>Malvoideae</taxon>
        <taxon>Hibiscus</taxon>
    </lineage>
</organism>